<gene>
    <name evidence="2" type="ORF">CfE428DRAFT_0250</name>
</gene>
<accession>B4CU87</accession>
<dbReference type="InParanoid" id="B4CU87"/>
<sequence length="156" mass="17558" precursor="true">MKSFLLAAFLCGFAVVAARADIPVPKPDQLIVTNLAAFSKTRFTIVVDRSSSQPLKDNKTYELHQEARLYVQDADHKPRLWLTVEHRFVKSETIQVHIKEVRPGSKGLEVSYDLEKKDLAPQPHTSSREILPQFLLAGLGCCGLVLIAPRTRRKQP</sequence>
<keyword evidence="3" id="KW-1185">Reference proteome</keyword>
<dbReference type="AlphaFoldDB" id="B4CU87"/>
<reference evidence="2 3" key="1">
    <citation type="journal article" date="2011" name="J. Bacteriol.">
        <title>Genome sequence of Chthoniobacter flavus Ellin428, an aerobic heterotrophic soil bacterium.</title>
        <authorList>
            <person name="Kant R."/>
            <person name="van Passel M.W."/>
            <person name="Palva A."/>
            <person name="Lucas S."/>
            <person name="Lapidus A."/>
            <person name="Glavina Del Rio T."/>
            <person name="Dalin E."/>
            <person name="Tice H."/>
            <person name="Bruce D."/>
            <person name="Goodwin L."/>
            <person name="Pitluck S."/>
            <person name="Larimer F.W."/>
            <person name="Land M.L."/>
            <person name="Hauser L."/>
            <person name="Sangwan P."/>
            <person name="de Vos W.M."/>
            <person name="Janssen P.H."/>
            <person name="Smidt H."/>
        </authorList>
    </citation>
    <scope>NUCLEOTIDE SEQUENCE [LARGE SCALE GENOMIC DNA]</scope>
    <source>
        <strain evidence="2 3">Ellin428</strain>
    </source>
</reference>
<dbReference type="Proteomes" id="UP000005824">
    <property type="component" value="Unassembled WGS sequence"/>
</dbReference>
<evidence type="ECO:0000256" key="1">
    <source>
        <dbReference type="SAM" id="SignalP"/>
    </source>
</evidence>
<comment type="caution">
    <text evidence="2">The sequence shown here is derived from an EMBL/GenBank/DDBJ whole genome shotgun (WGS) entry which is preliminary data.</text>
</comment>
<feature type="signal peptide" evidence="1">
    <location>
        <begin position="1"/>
        <end position="20"/>
    </location>
</feature>
<dbReference type="EMBL" id="ABVL01000001">
    <property type="protein sequence ID" value="EDY22125.1"/>
    <property type="molecule type" value="Genomic_DNA"/>
</dbReference>
<keyword evidence="1" id="KW-0732">Signal</keyword>
<dbReference type="RefSeq" id="WP_006977577.1">
    <property type="nucleotide sequence ID" value="NZ_ABVL01000001.1"/>
</dbReference>
<organism evidence="2 3">
    <name type="scientific">Chthoniobacter flavus Ellin428</name>
    <dbReference type="NCBI Taxonomy" id="497964"/>
    <lineage>
        <taxon>Bacteria</taxon>
        <taxon>Pseudomonadati</taxon>
        <taxon>Verrucomicrobiota</taxon>
        <taxon>Spartobacteria</taxon>
        <taxon>Chthoniobacterales</taxon>
        <taxon>Chthoniobacteraceae</taxon>
        <taxon>Chthoniobacter</taxon>
    </lineage>
</organism>
<evidence type="ECO:0000313" key="2">
    <source>
        <dbReference type="EMBL" id="EDY22125.1"/>
    </source>
</evidence>
<evidence type="ECO:0000313" key="3">
    <source>
        <dbReference type="Proteomes" id="UP000005824"/>
    </source>
</evidence>
<dbReference type="STRING" id="497964.CfE428DRAFT_0250"/>
<name>B4CU87_9BACT</name>
<proteinExistence type="predicted"/>
<protein>
    <submittedName>
        <fullName evidence="2">Uncharacterized protein</fullName>
    </submittedName>
</protein>
<feature type="chain" id="PRO_5002802105" evidence="1">
    <location>
        <begin position="21"/>
        <end position="156"/>
    </location>
</feature>